<feature type="transmembrane region" description="Helical" evidence="1">
    <location>
        <begin position="125"/>
        <end position="150"/>
    </location>
</feature>
<dbReference type="InterPro" id="IPR045340">
    <property type="entry name" value="DUF6533"/>
</dbReference>
<dbReference type="Proteomes" id="UP000807353">
    <property type="component" value="Unassembled WGS sequence"/>
</dbReference>
<dbReference type="OrthoDB" id="3251775at2759"/>
<sequence>MSSIVLTSAQLEELAGCVLSITQARYAMIAVYCLQIYEWLATSEKEVNLIHRARWTSVKVAYLLCRYYPLFLWPVITWAYVGNHDEDVCQNVMRPIHVLLAPCQVFPQGVMLMRAYAFSGRNKKVLLLLCICYAGLIGVDIWVFCTHIAVPPTIFYLALGKTGCFPDYGDGFMALRIGYSMLAATLMDLASLSVVIVHCYRTRGREISLGRYFVNQGLGAFGFVSAVNIATAATFFDFKNGIGLPFILVVSNLIACRVILQLRRKVTPSDSEISRRHSMLVRNAFGPHPSDDWLMEDHR</sequence>
<evidence type="ECO:0000259" key="2">
    <source>
        <dbReference type="Pfam" id="PF20151"/>
    </source>
</evidence>
<evidence type="ECO:0000256" key="1">
    <source>
        <dbReference type="SAM" id="Phobius"/>
    </source>
</evidence>
<keyword evidence="4" id="KW-1185">Reference proteome</keyword>
<feature type="transmembrane region" description="Helical" evidence="1">
    <location>
        <begin position="92"/>
        <end position="113"/>
    </location>
</feature>
<keyword evidence="1" id="KW-0812">Transmembrane</keyword>
<dbReference type="EMBL" id="MU150246">
    <property type="protein sequence ID" value="KAF9465540.1"/>
    <property type="molecule type" value="Genomic_DNA"/>
</dbReference>
<reference evidence="3" key="1">
    <citation type="submission" date="2020-11" db="EMBL/GenBank/DDBJ databases">
        <authorList>
            <consortium name="DOE Joint Genome Institute"/>
            <person name="Ahrendt S."/>
            <person name="Riley R."/>
            <person name="Andreopoulos W."/>
            <person name="Labutti K."/>
            <person name="Pangilinan J."/>
            <person name="Ruiz-Duenas F.J."/>
            <person name="Barrasa J.M."/>
            <person name="Sanchez-Garcia M."/>
            <person name="Camarero S."/>
            <person name="Miyauchi S."/>
            <person name="Serrano A."/>
            <person name="Linde D."/>
            <person name="Babiker R."/>
            <person name="Drula E."/>
            <person name="Ayuso-Fernandez I."/>
            <person name="Pacheco R."/>
            <person name="Padilla G."/>
            <person name="Ferreira P."/>
            <person name="Barriuso J."/>
            <person name="Kellner H."/>
            <person name="Castanera R."/>
            <person name="Alfaro M."/>
            <person name="Ramirez L."/>
            <person name="Pisabarro A.G."/>
            <person name="Kuo A."/>
            <person name="Tritt A."/>
            <person name="Lipzen A."/>
            <person name="He G."/>
            <person name="Yan M."/>
            <person name="Ng V."/>
            <person name="Cullen D."/>
            <person name="Martin F."/>
            <person name="Rosso M.-N."/>
            <person name="Henrissat B."/>
            <person name="Hibbett D."/>
            <person name="Martinez A.T."/>
            <person name="Grigoriev I.V."/>
        </authorList>
    </citation>
    <scope>NUCLEOTIDE SEQUENCE</scope>
    <source>
        <strain evidence="3">CBS 247.69</strain>
    </source>
</reference>
<name>A0A9P5YB89_9AGAR</name>
<feature type="transmembrane region" description="Helical" evidence="1">
    <location>
        <begin position="60"/>
        <end position="80"/>
    </location>
</feature>
<comment type="caution">
    <text evidence="3">The sequence shown here is derived from an EMBL/GenBank/DDBJ whole genome shotgun (WGS) entry which is preliminary data.</text>
</comment>
<accession>A0A9P5YB89</accession>
<evidence type="ECO:0000313" key="4">
    <source>
        <dbReference type="Proteomes" id="UP000807353"/>
    </source>
</evidence>
<proteinExistence type="predicted"/>
<feature type="transmembrane region" description="Helical" evidence="1">
    <location>
        <begin position="212"/>
        <end position="236"/>
    </location>
</feature>
<dbReference type="AlphaFoldDB" id="A0A9P5YB89"/>
<protein>
    <recommendedName>
        <fullName evidence="2">DUF6533 domain-containing protein</fullName>
    </recommendedName>
</protein>
<gene>
    <name evidence="3" type="ORF">BDZ94DRAFT_323046</name>
</gene>
<keyword evidence="1" id="KW-0472">Membrane</keyword>
<feature type="transmembrane region" description="Helical" evidence="1">
    <location>
        <begin position="242"/>
        <end position="260"/>
    </location>
</feature>
<dbReference type="Pfam" id="PF20151">
    <property type="entry name" value="DUF6533"/>
    <property type="match status" value="1"/>
</dbReference>
<feature type="transmembrane region" description="Helical" evidence="1">
    <location>
        <begin position="177"/>
        <end position="200"/>
    </location>
</feature>
<feature type="domain" description="DUF6533" evidence="2">
    <location>
        <begin position="26"/>
        <end position="71"/>
    </location>
</feature>
<keyword evidence="1" id="KW-1133">Transmembrane helix</keyword>
<evidence type="ECO:0000313" key="3">
    <source>
        <dbReference type="EMBL" id="KAF9465540.1"/>
    </source>
</evidence>
<organism evidence="3 4">
    <name type="scientific">Collybia nuda</name>
    <dbReference type="NCBI Taxonomy" id="64659"/>
    <lineage>
        <taxon>Eukaryota</taxon>
        <taxon>Fungi</taxon>
        <taxon>Dikarya</taxon>
        <taxon>Basidiomycota</taxon>
        <taxon>Agaricomycotina</taxon>
        <taxon>Agaricomycetes</taxon>
        <taxon>Agaricomycetidae</taxon>
        <taxon>Agaricales</taxon>
        <taxon>Tricholomatineae</taxon>
        <taxon>Clitocybaceae</taxon>
        <taxon>Collybia</taxon>
    </lineage>
</organism>